<sequence>IAIEKDYIDKELSDIKGYEIIKSFFSMAVKEKNFTYILKALTAETDFLKSLNVSLID</sequence>
<dbReference type="EMBL" id="CAJNOQ010073038">
    <property type="protein sequence ID" value="CAF1687810.1"/>
    <property type="molecule type" value="Genomic_DNA"/>
</dbReference>
<name>A0A816HMW7_9BILA</name>
<comment type="caution">
    <text evidence="1">The sequence shown here is derived from an EMBL/GenBank/DDBJ whole genome shotgun (WGS) entry which is preliminary data.</text>
</comment>
<dbReference type="EMBL" id="CAJOBC010017715">
    <property type="protein sequence ID" value="CAF4034014.1"/>
    <property type="molecule type" value="Genomic_DNA"/>
</dbReference>
<organism evidence="1 3">
    <name type="scientific">Didymodactylos carnosus</name>
    <dbReference type="NCBI Taxonomy" id="1234261"/>
    <lineage>
        <taxon>Eukaryota</taxon>
        <taxon>Metazoa</taxon>
        <taxon>Spiralia</taxon>
        <taxon>Gnathifera</taxon>
        <taxon>Rotifera</taxon>
        <taxon>Eurotatoria</taxon>
        <taxon>Bdelloidea</taxon>
        <taxon>Philodinida</taxon>
        <taxon>Philodinidae</taxon>
        <taxon>Didymodactylos</taxon>
    </lineage>
</organism>
<evidence type="ECO:0000313" key="3">
    <source>
        <dbReference type="Proteomes" id="UP000663829"/>
    </source>
</evidence>
<reference evidence="1" key="1">
    <citation type="submission" date="2021-02" db="EMBL/GenBank/DDBJ databases">
        <authorList>
            <person name="Nowell W R."/>
        </authorList>
    </citation>
    <scope>NUCLEOTIDE SEQUENCE</scope>
</reference>
<gene>
    <name evidence="1" type="ORF">GPM918_LOCUS46777</name>
    <name evidence="2" type="ORF">SRO942_LOCUS26658</name>
</gene>
<evidence type="ECO:0000313" key="1">
    <source>
        <dbReference type="EMBL" id="CAF1687810.1"/>
    </source>
</evidence>
<dbReference type="Proteomes" id="UP000663829">
    <property type="component" value="Unassembled WGS sequence"/>
</dbReference>
<protein>
    <submittedName>
        <fullName evidence="1">Uncharacterized protein</fullName>
    </submittedName>
</protein>
<dbReference type="AlphaFoldDB" id="A0A816HMW7"/>
<dbReference type="Proteomes" id="UP000681722">
    <property type="component" value="Unassembled WGS sequence"/>
</dbReference>
<dbReference type="OrthoDB" id="10575859at2759"/>
<evidence type="ECO:0000313" key="2">
    <source>
        <dbReference type="EMBL" id="CAF4034014.1"/>
    </source>
</evidence>
<keyword evidence="3" id="KW-1185">Reference proteome</keyword>
<accession>A0A816HMW7</accession>
<proteinExistence type="predicted"/>
<feature type="non-terminal residue" evidence="1">
    <location>
        <position position="1"/>
    </location>
</feature>